<feature type="region of interest" description="Disordered" evidence="1">
    <location>
        <begin position="219"/>
        <end position="251"/>
    </location>
</feature>
<feature type="compositionally biased region" description="Low complexity" evidence="1">
    <location>
        <begin position="219"/>
        <end position="245"/>
    </location>
</feature>
<feature type="region of interest" description="Disordered" evidence="1">
    <location>
        <begin position="136"/>
        <end position="179"/>
    </location>
</feature>
<feature type="transmembrane region" description="Helical" evidence="2">
    <location>
        <begin position="108"/>
        <end position="126"/>
    </location>
</feature>
<feature type="compositionally biased region" description="Gly residues" evidence="1">
    <location>
        <begin position="145"/>
        <end position="161"/>
    </location>
</feature>
<organism evidence="3 4">
    <name type="scientific">Sphingorhabdus arenilitoris</name>
    <dbReference type="NCBI Taxonomy" id="1490041"/>
    <lineage>
        <taxon>Bacteria</taxon>
        <taxon>Pseudomonadati</taxon>
        <taxon>Pseudomonadota</taxon>
        <taxon>Alphaproteobacteria</taxon>
        <taxon>Sphingomonadales</taxon>
        <taxon>Sphingomonadaceae</taxon>
        <taxon>Sphingorhabdus</taxon>
    </lineage>
</organism>
<accession>A0ABV8RJ43</accession>
<keyword evidence="2" id="KW-1133">Transmembrane helix</keyword>
<proteinExistence type="predicted"/>
<comment type="caution">
    <text evidence="3">The sequence shown here is derived from an EMBL/GenBank/DDBJ whole genome shotgun (WGS) entry which is preliminary data.</text>
</comment>
<keyword evidence="2" id="KW-0472">Membrane</keyword>
<dbReference type="Proteomes" id="UP001595887">
    <property type="component" value="Unassembled WGS sequence"/>
</dbReference>
<evidence type="ECO:0000256" key="2">
    <source>
        <dbReference type="SAM" id="Phobius"/>
    </source>
</evidence>
<feature type="transmembrane region" description="Helical" evidence="2">
    <location>
        <begin position="76"/>
        <end position="96"/>
    </location>
</feature>
<reference evidence="4" key="1">
    <citation type="journal article" date="2019" name="Int. J. Syst. Evol. Microbiol.">
        <title>The Global Catalogue of Microorganisms (GCM) 10K type strain sequencing project: providing services to taxonomists for standard genome sequencing and annotation.</title>
        <authorList>
            <consortium name="The Broad Institute Genomics Platform"/>
            <consortium name="The Broad Institute Genome Sequencing Center for Infectious Disease"/>
            <person name="Wu L."/>
            <person name="Ma J."/>
        </authorList>
    </citation>
    <scope>NUCLEOTIDE SEQUENCE [LARGE SCALE GENOMIC DNA]</scope>
    <source>
        <strain evidence="4">CECT 8531</strain>
    </source>
</reference>
<name>A0ABV8RJ43_9SPHN</name>
<feature type="transmembrane region" description="Helical" evidence="2">
    <location>
        <begin position="45"/>
        <end position="64"/>
    </location>
</feature>
<protein>
    <submittedName>
        <fullName evidence="3">DUF805 domain-containing protein</fullName>
    </submittedName>
</protein>
<sequence>MSFGVVQSGRVGIGQYWLSFIMCIGAIIALIAGAVAAIFTGSWGMSPILFLMIVSVSLYFRVIMMRRCRDIGWPAWLPWASFGLNILLSFSSFGAAIRGNFVGSGIGIANYVVLLDLLLMIVIGILPSQQGMGPSYVPAPNSGPTPGGGAFDHGPSAGAGPGPDFRQGPSLSASEEAEMLRRIRAEQQARDNALDNMPSESNARYDAAIAEALAAYQAQNAGASADNSAPSAGPSPASAPPRSAGFGRKQG</sequence>
<feature type="transmembrane region" description="Helical" evidence="2">
    <location>
        <begin position="16"/>
        <end position="39"/>
    </location>
</feature>
<evidence type="ECO:0000313" key="4">
    <source>
        <dbReference type="Proteomes" id="UP001595887"/>
    </source>
</evidence>
<keyword evidence="4" id="KW-1185">Reference proteome</keyword>
<gene>
    <name evidence="3" type="ORF">ACFOWX_09820</name>
</gene>
<evidence type="ECO:0000313" key="3">
    <source>
        <dbReference type="EMBL" id="MFC4292709.1"/>
    </source>
</evidence>
<evidence type="ECO:0000256" key="1">
    <source>
        <dbReference type="SAM" id="MobiDB-lite"/>
    </source>
</evidence>
<keyword evidence="2" id="KW-0812">Transmembrane</keyword>
<dbReference type="EMBL" id="JBHSDH010000013">
    <property type="protein sequence ID" value="MFC4292709.1"/>
    <property type="molecule type" value="Genomic_DNA"/>
</dbReference>
<dbReference type="RefSeq" id="WP_381423619.1">
    <property type="nucleotide sequence ID" value="NZ_JBHSDH010000013.1"/>
</dbReference>